<accession>D2VP25</accession>
<dbReference type="EMBL" id="GG738886">
    <property type="protein sequence ID" value="EFC41357.1"/>
    <property type="molecule type" value="Genomic_DNA"/>
</dbReference>
<dbReference type="GeneID" id="8850648"/>
<evidence type="ECO:0000256" key="4">
    <source>
        <dbReference type="ARBA" id="ARBA00023242"/>
    </source>
</evidence>
<evidence type="ECO:0000256" key="1">
    <source>
        <dbReference type="ARBA" id="ARBA00004123"/>
    </source>
</evidence>
<evidence type="ECO:0000313" key="6">
    <source>
        <dbReference type="EMBL" id="EFC41357.1"/>
    </source>
</evidence>
<keyword evidence="7" id="KW-1185">Reference proteome</keyword>
<keyword evidence="3" id="KW-0813">Transport</keyword>
<dbReference type="Proteomes" id="UP000006671">
    <property type="component" value="Unassembled WGS sequence"/>
</dbReference>
<dbReference type="InterPro" id="IPR011989">
    <property type="entry name" value="ARM-like"/>
</dbReference>
<dbReference type="GO" id="GO:0031267">
    <property type="term" value="F:small GTPase binding"/>
    <property type="evidence" value="ECO:0007669"/>
    <property type="project" value="InterPro"/>
</dbReference>
<dbReference type="FunCoup" id="D2VP25">
    <property type="interactions" value="491"/>
</dbReference>
<dbReference type="VEuPathDB" id="AmoebaDB:NAEGRDRAFT_70706"/>
<dbReference type="SUPFAM" id="SSF48371">
    <property type="entry name" value="ARM repeat"/>
    <property type="match status" value="1"/>
</dbReference>
<dbReference type="InParanoid" id="D2VP25"/>
<evidence type="ECO:0000256" key="2">
    <source>
        <dbReference type="ARBA" id="ARBA00007991"/>
    </source>
</evidence>
<dbReference type="KEGG" id="ngr:NAEGRDRAFT_70706"/>
<sequence>MLNNKVVQSREQFPSLSPNDEAQLVEVLTKSLNGGTEEQKIAENTLHQVEKRNGYLSLLLQIITKTTVEQQARYLALICLKNSVDTYWRPSANYVISNQEKEYVKQGLLKLIISDNNDELLNNNQFIIQFALSIAKIARIDYPTDWKDLIENIVQCITSSSSEQVRSKCLIVLKQFVKEQSSKNLVEAKKIFKEFSQNIVGFTCQLWFYYANRIYQSIGNINDLEYNNCLVCSRIIWRLIAMGISVIDKNSTIMDFLGSLSDIISKYYQVSQSLITSGQNRTENFDKIICLLASFIKIPLRVQSKHQIGFRKLLLPYCMIFSKMVFENDPYAPTTDFKVFFRALTFLKFVVECTKYDKDNGNEGAEAFEIVHNQFFTDEVLRNFVSCLVTKYMVASGDELDKWNEDPEEFVKEQELDRDDTLKAAGEYLFLAIMGTFESRISKFVVQFTEQMLQETYGSLENQKIILRDACYSAVGWASYHLYNDIQFPQWYASMLRKELLPTEEFALNPKYNVIRRKCMWILGRWVERFDPTVRKDILQTLMTILTSSNDIVLQLTSLITLKTIISEDIDFEPNDFVEHLEPFMKILIHILSNVEQEDTKLSLLTLISFVVEKMDNKILPYCEVLVKMLPVLWNSCFDSTLVKTQVISALSKIVKLLESNSVILYEFLLPLISYSTDVEQEEHAYFIEDALELWHSTVQYAPEPVQGLMSIFPNLVKIIDTSYDYLVLALRIIESYILLGKSQFLGTFGSQLNEIFLNILNNAKPKVIYICTNIIDLIFTEFPLEASTHFIVPVKHMMEMFYAKEEKNEVLVNFLCVFSRLLFFNKNLFFQISETIQKEKSIQQGSVSLDVIDLWISLFDSIVSSFHRKFSTLALLSLYPTNNNELLNRFGKILNISVQVLYDMDKQSELTKRLTGEDEEDGITMNNEFDRKRLSARNDVLIQMDFYDYLHAKMNEMAQMVGNPNDFKLFLQSIADSETLTRLESFKKSSSSSPSLI</sequence>
<dbReference type="InterPro" id="IPR016024">
    <property type="entry name" value="ARM-type_fold"/>
</dbReference>
<proteinExistence type="inferred from homology"/>
<name>D2VP25_NAEGR</name>
<dbReference type="AlphaFoldDB" id="D2VP25"/>
<comment type="subcellular location">
    <subcellularLocation>
        <location evidence="1">Nucleus</location>
    </subcellularLocation>
</comment>
<dbReference type="PROSITE" id="PS50166">
    <property type="entry name" value="IMPORTIN_B_NT"/>
    <property type="match status" value="1"/>
</dbReference>
<keyword evidence="4" id="KW-0539">Nucleus</keyword>
<protein>
    <submittedName>
        <fullName evidence="6">Importin-11</fullName>
    </submittedName>
</protein>
<evidence type="ECO:0000259" key="5">
    <source>
        <dbReference type="PROSITE" id="PS50166"/>
    </source>
</evidence>
<dbReference type="GO" id="GO:0005829">
    <property type="term" value="C:cytosol"/>
    <property type="evidence" value="ECO:0007669"/>
    <property type="project" value="TreeGrafter"/>
</dbReference>
<dbReference type="GO" id="GO:0005635">
    <property type="term" value="C:nuclear envelope"/>
    <property type="evidence" value="ECO:0007669"/>
    <property type="project" value="TreeGrafter"/>
</dbReference>
<evidence type="ECO:0000256" key="3">
    <source>
        <dbReference type="ARBA" id="ARBA00022448"/>
    </source>
</evidence>
<reference evidence="6 7" key="1">
    <citation type="journal article" date="2010" name="Cell">
        <title>The genome of Naegleria gruberi illuminates early eukaryotic versatility.</title>
        <authorList>
            <person name="Fritz-Laylin L.K."/>
            <person name="Prochnik S.E."/>
            <person name="Ginger M.L."/>
            <person name="Dacks J.B."/>
            <person name="Carpenter M.L."/>
            <person name="Field M.C."/>
            <person name="Kuo A."/>
            <person name="Paredez A."/>
            <person name="Chapman J."/>
            <person name="Pham J."/>
            <person name="Shu S."/>
            <person name="Neupane R."/>
            <person name="Cipriano M."/>
            <person name="Mancuso J."/>
            <person name="Tu H."/>
            <person name="Salamov A."/>
            <person name="Lindquist E."/>
            <person name="Shapiro H."/>
            <person name="Lucas S."/>
            <person name="Grigoriev I.V."/>
            <person name="Cande W.Z."/>
            <person name="Fulton C."/>
            <person name="Rokhsar D.S."/>
            <person name="Dawson S.C."/>
        </authorList>
    </citation>
    <scope>NUCLEOTIDE SEQUENCE [LARGE SCALE GENOMIC DNA]</scope>
    <source>
        <strain evidence="6 7">NEG-M</strain>
    </source>
</reference>
<gene>
    <name evidence="6" type="ORF">NAEGRDRAFT_70706</name>
</gene>
<dbReference type="InterPro" id="IPR058669">
    <property type="entry name" value="TPR_IPO7/11-like"/>
</dbReference>
<dbReference type="SMART" id="SM00913">
    <property type="entry name" value="IBN_N"/>
    <property type="match status" value="1"/>
</dbReference>
<feature type="domain" description="Importin N-terminal" evidence="5">
    <location>
        <begin position="42"/>
        <end position="114"/>
    </location>
</feature>
<dbReference type="InterPro" id="IPR001494">
    <property type="entry name" value="Importin-beta_N"/>
</dbReference>
<dbReference type="OMA" id="SFHYVFH"/>
<dbReference type="STRING" id="5762.D2VP25"/>
<dbReference type="GO" id="GO:0006606">
    <property type="term" value="P:protein import into nucleus"/>
    <property type="evidence" value="ECO:0007669"/>
    <property type="project" value="TreeGrafter"/>
</dbReference>
<comment type="similarity">
    <text evidence="2">Belongs to the importin beta family.</text>
</comment>
<dbReference type="Gene3D" id="1.25.10.10">
    <property type="entry name" value="Leucine-rich Repeat Variant"/>
    <property type="match status" value="1"/>
</dbReference>
<organism evidence="7">
    <name type="scientific">Naegleria gruberi</name>
    <name type="common">Amoeba</name>
    <dbReference type="NCBI Taxonomy" id="5762"/>
    <lineage>
        <taxon>Eukaryota</taxon>
        <taxon>Discoba</taxon>
        <taxon>Heterolobosea</taxon>
        <taxon>Tetramitia</taxon>
        <taxon>Eutetramitia</taxon>
        <taxon>Vahlkampfiidae</taxon>
        <taxon>Naegleria</taxon>
    </lineage>
</organism>
<dbReference type="eggNOG" id="KOG1993">
    <property type="taxonomic scope" value="Eukaryota"/>
</dbReference>
<dbReference type="Pfam" id="PF03810">
    <property type="entry name" value="IBN_N"/>
    <property type="match status" value="1"/>
</dbReference>
<evidence type="ECO:0000313" key="7">
    <source>
        <dbReference type="Proteomes" id="UP000006671"/>
    </source>
</evidence>
<dbReference type="PANTHER" id="PTHR10997">
    <property type="entry name" value="IMPORTIN-7, 8, 11"/>
    <property type="match status" value="1"/>
</dbReference>
<dbReference type="OrthoDB" id="361693at2759"/>
<dbReference type="Pfam" id="PF25758">
    <property type="entry name" value="TPR_IPO11"/>
    <property type="match status" value="1"/>
</dbReference>
<dbReference type="PANTHER" id="PTHR10997:SF7">
    <property type="entry name" value="IMPORTIN-11"/>
    <property type="match status" value="1"/>
</dbReference>
<dbReference type="RefSeq" id="XP_002674101.1">
    <property type="nucleotide sequence ID" value="XM_002674055.1"/>
</dbReference>